<dbReference type="GO" id="GO:0016251">
    <property type="term" value="F:RNA polymerase II general transcription initiation factor activity"/>
    <property type="evidence" value="ECO:0007669"/>
    <property type="project" value="TreeGrafter"/>
</dbReference>
<dbReference type="InParanoid" id="G7DU83"/>
<evidence type="ECO:0000313" key="8">
    <source>
        <dbReference type="EMBL" id="GAA94143.1"/>
    </source>
</evidence>
<comment type="subcellular location">
    <subcellularLocation>
        <location evidence="1">Nucleus</location>
    </subcellularLocation>
</comment>
<dbReference type="SMART" id="SM01370">
    <property type="entry name" value="TAFII55_N"/>
    <property type="match status" value="1"/>
</dbReference>
<evidence type="ECO:0000259" key="7">
    <source>
        <dbReference type="SMART" id="SM01370"/>
    </source>
</evidence>
<feature type="compositionally biased region" description="Acidic residues" evidence="6">
    <location>
        <begin position="270"/>
        <end position="281"/>
    </location>
</feature>
<evidence type="ECO:0000256" key="6">
    <source>
        <dbReference type="SAM" id="MobiDB-lite"/>
    </source>
</evidence>
<dbReference type="OrthoDB" id="153872at2759"/>
<accession>G7DU83</accession>
<dbReference type="PANTHER" id="PTHR12228">
    <property type="entry name" value="TRANSCRIPTION INITIATION FACTOR TFIID 55 KD SUBUNIT-RELATED"/>
    <property type="match status" value="1"/>
</dbReference>
<dbReference type="AlphaFoldDB" id="G7DU83"/>
<dbReference type="HOGENOM" id="CLU_016434_3_0_1"/>
<dbReference type="PANTHER" id="PTHR12228:SF0">
    <property type="entry name" value="TATA-BOX BINDING PROTEIN ASSOCIATED FACTOR 7"/>
    <property type="match status" value="1"/>
</dbReference>
<dbReference type="FunCoup" id="G7DU83">
    <property type="interactions" value="193"/>
</dbReference>
<dbReference type="Pfam" id="PF04658">
    <property type="entry name" value="TAFII55_N"/>
    <property type="match status" value="1"/>
</dbReference>
<dbReference type="EMBL" id="BABT02000028">
    <property type="protein sequence ID" value="GAA94143.1"/>
    <property type="molecule type" value="Genomic_DNA"/>
</dbReference>
<feature type="region of interest" description="Disordered" evidence="6">
    <location>
        <begin position="226"/>
        <end position="282"/>
    </location>
</feature>
<dbReference type="InterPro" id="IPR037817">
    <property type="entry name" value="TAF7"/>
</dbReference>
<evidence type="ECO:0000256" key="4">
    <source>
        <dbReference type="ARBA" id="ARBA00023163"/>
    </source>
</evidence>
<comment type="caution">
    <text evidence="8">The sequence shown here is derived from an EMBL/GenBank/DDBJ whole genome shotgun (WGS) entry which is preliminary data.</text>
</comment>
<dbReference type="Proteomes" id="UP000009131">
    <property type="component" value="Unassembled WGS sequence"/>
</dbReference>
<feature type="region of interest" description="Disordered" evidence="6">
    <location>
        <begin position="402"/>
        <end position="461"/>
    </location>
</feature>
<evidence type="ECO:0000256" key="1">
    <source>
        <dbReference type="ARBA" id="ARBA00004123"/>
    </source>
</evidence>
<dbReference type="GO" id="GO:0051123">
    <property type="term" value="P:RNA polymerase II preinitiation complex assembly"/>
    <property type="evidence" value="ECO:0007669"/>
    <property type="project" value="TreeGrafter"/>
</dbReference>
<comment type="similarity">
    <text evidence="2">Belongs to the TAF7 family.</text>
</comment>
<keyword evidence="5" id="KW-0539">Nucleus</keyword>
<name>G7DU83_MIXOS</name>
<feature type="compositionally biased region" description="Acidic residues" evidence="6">
    <location>
        <begin position="308"/>
        <end position="337"/>
    </location>
</feature>
<evidence type="ECO:0000256" key="3">
    <source>
        <dbReference type="ARBA" id="ARBA00023015"/>
    </source>
</evidence>
<keyword evidence="9" id="KW-1185">Reference proteome</keyword>
<proteinExistence type="inferred from homology"/>
<organism evidence="8 9">
    <name type="scientific">Mixia osmundae (strain CBS 9802 / IAM 14324 / JCM 22182 / KY 12970)</name>
    <dbReference type="NCBI Taxonomy" id="764103"/>
    <lineage>
        <taxon>Eukaryota</taxon>
        <taxon>Fungi</taxon>
        <taxon>Dikarya</taxon>
        <taxon>Basidiomycota</taxon>
        <taxon>Pucciniomycotina</taxon>
        <taxon>Mixiomycetes</taxon>
        <taxon>Mixiales</taxon>
        <taxon>Mixiaceae</taxon>
        <taxon>Mixia</taxon>
    </lineage>
</organism>
<feature type="region of interest" description="Disordered" evidence="6">
    <location>
        <begin position="300"/>
        <end position="342"/>
    </location>
</feature>
<keyword evidence="4" id="KW-0804">Transcription</keyword>
<evidence type="ECO:0000256" key="2">
    <source>
        <dbReference type="ARBA" id="ARBA00009368"/>
    </source>
</evidence>
<feature type="region of interest" description="Disordered" evidence="6">
    <location>
        <begin position="1"/>
        <end position="61"/>
    </location>
</feature>
<dbReference type="STRING" id="764103.G7DU83"/>
<reference evidence="8 9" key="1">
    <citation type="journal article" date="2011" name="J. Gen. Appl. Microbiol.">
        <title>Draft genome sequencing of the enigmatic basidiomycete Mixia osmundae.</title>
        <authorList>
            <person name="Nishida H."/>
            <person name="Nagatsuka Y."/>
            <person name="Sugiyama J."/>
        </authorList>
    </citation>
    <scope>NUCLEOTIDE SEQUENCE [LARGE SCALE GENOMIC DNA]</scope>
    <source>
        <strain evidence="9">CBS 9802 / IAM 14324 / JCM 22182 / KY 12970</strain>
    </source>
</reference>
<dbReference type="OMA" id="KWEKMQN"/>
<dbReference type="GO" id="GO:0005669">
    <property type="term" value="C:transcription factor TFIID complex"/>
    <property type="evidence" value="ECO:0007669"/>
    <property type="project" value="InterPro"/>
</dbReference>
<keyword evidence="3" id="KW-0805">Transcription regulation</keyword>
<protein>
    <recommendedName>
        <fullName evidence="7">TAFII55 protein conserved region domain-containing protein</fullName>
    </recommendedName>
</protein>
<feature type="domain" description="TAFII55 protein conserved region" evidence="7">
    <location>
        <begin position="69"/>
        <end position="219"/>
    </location>
</feature>
<evidence type="ECO:0000313" key="9">
    <source>
        <dbReference type="Proteomes" id="UP000009131"/>
    </source>
</evidence>
<sequence>MEAPVAGPSSQPFGALPRPQRKIKPTRRAAPSKLKLKLGAGNSGGTSNLNRSAGYDGSLDSDPDEPIAYEDQFILRMPANSDAEKLRELVNRREVDPSVYFKFKDSRRATMGIGKHLYRAKLVDLPCIIEANKTLDNKHLFKSADICQMLLVEDRISDESAATDGQPFNIEDFVYPHGLTPPLYHVRKRRFRHRVNKRTIETVERNVERLLTADANADETQLEMLSHDEDSSQDEEGVSEAQTPSQAMTPAYEGMSDRGESVTAATPRNDDDEEDDSDNSYDDGLAAEIAAGLMGSAADDARAKKAADDEEEDEDAGLFGDEESGSDDEEDEDEEVDEQTKALRNRIKLAQDEIKDCEGAIARKRAEIARASNPILKKRFEDNLRRLMIELDVKRDQLAAAHTDSTATQAPVPVPEQRAVTAEVEQPADAPVQEDAEMMSTPVAQESLRVDDAHTPMDTTE</sequence>
<dbReference type="InterPro" id="IPR006751">
    <property type="entry name" value="TAFII55_prot_cons_reg"/>
</dbReference>
<gene>
    <name evidence="8" type="primary">Mo00791</name>
    <name evidence="8" type="ORF">E5Q_00791</name>
</gene>
<dbReference type="eggNOG" id="KOG4011">
    <property type="taxonomic scope" value="Eukaryota"/>
</dbReference>
<dbReference type="CDD" id="cd08047">
    <property type="entry name" value="TAF7"/>
    <property type="match status" value="1"/>
</dbReference>
<dbReference type="RefSeq" id="XP_014569582.1">
    <property type="nucleotide sequence ID" value="XM_014714096.1"/>
</dbReference>
<evidence type="ECO:0000256" key="5">
    <source>
        <dbReference type="ARBA" id="ARBA00023242"/>
    </source>
</evidence>
<reference evidence="8 9" key="2">
    <citation type="journal article" date="2012" name="Open Biol.">
        <title>Characteristics of nucleosomes and linker DNA regions on the genome of the basidiomycete Mixia osmundae revealed by mono- and dinucleosome mapping.</title>
        <authorList>
            <person name="Nishida H."/>
            <person name="Kondo S."/>
            <person name="Matsumoto T."/>
            <person name="Suzuki Y."/>
            <person name="Yoshikawa H."/>
            <person name="Taylor T.D."/>
            <person name="Sugiyama J."/>
        </authorList>
    </citation>
    <scope>NUCLEOTIDE SEQUENCE [LARGE SCALE GENOMIC DNA]</scope>
    <source>
        <strain evidence="9">CBS 9802 / IAM 14324 / JCM 22182 / KY 12970</strain>
    </source>
</reference>